<proteinExistence type="predicted"/>
<dbReference type="KEGG" id="ebt:EBL_c18680"/>
<name>I2B8V8_SHIBC</name>
<dbReference type="STRING" id="630626.EBL_c18680"/>
<dbReference type="AlphaFoldDB" id="I2B8V8"/>
<gene>
    <name evidence="1" type="ordered locus">EBL_c18680</name>
</gene>
<sequence length="44" mass="4663">MKFESLPNAVISAPRSALSFPGGHSKLGAVFSFAISFSGKLRDH</sequence>
<organism evidence="1 2">
    <name type="scientific">Shimwellia blattae (strain ATCC 29907 / DSM 4481 / JCM 1650 / NBRC 105725 / CDC 9005-74)</name>
    <name type="common">Escherichia blattae</name>
    <dbReference type="NCBI Taxonomy" id="630626"/>
    <lineage>
        <taxon>Bacteria</taxon>
        <taxon>Pseudomonadati</taxon>
        <taxon>Pseudomonadota</taxon>
        <taxon>Gammaproteobacteria</taxon>
        <taxon>Enterobacterales</taxon>
        <taxon>Enterobacteriaceae</taxon>
        <taxon>Shimwellia</taxon>
    </lineage>
</organism>
<dbReference type="HOGENOM" id="CLU_3222013_0_0_6"/>
<reference evidence="1 2" key="1">
    <citation type="journal article" date="2012" name="J. Bacteriol.">
        <title>Complete genome sequence of the B12-producing Shimwellia blattae strain DSM 4481, isolated from a cockroach.</title>
        <authorList>
            <person name="Brzuszkiewicz E."/>
            <person name="Waschkowitz T."/>
            <person name="Wiezer A."/>
            <person name="Daniel R."/>
        </authorList>
    </citation>
    <scope>NUCLEOTIDE SEQUENCE [LARGE SCALE GENOMIC DNA]</scope>
    <source>
        <strain evidence="2">ATCC 29907 / DSM 4481 / JCM 1650 / NBRC 105725 / CDC 9005-74</strain>
    </source>
</reference>
<dbReference type="Proteomes" id="UP000001955">
    <property type="component" value="Chromosome"/>
</dbReference>
<protein>
    <submittedName>
        <fullName evidence="1">Uncharacterized protein</fullName>
    </submittedName>
</protein>
<dbReference type="EMBL" id="CP001560">
    <property type="protein sequence ID" value="AFJ46962.1"/>
    <property type="molecule type" value="Genomic_DNA"/>
</dbReference>
<keyword evidence="2" id="KW-1185">Reference proteome</keyword>
<accession>I2B8V8</accession>
<evidence type="ECO:0000313" key="1">
    <source>
        <dbReference type="EMBL" id="AFJ46962.1"/>
    </source>
</evidence>
<evidence type="ECO:0000313" key="2">
    <source>
        <dbReference type="Proteomes" id="UP000001955"/>
    </source>
</evidence>